<sequence>MPPQEFSLRLQRGITGGFAPPTPEAIYTITAAASQPALQITAAERSHGTPNLQDALPKTLSADSHTSALIDELHGILKTIPTEYPPGSEDIYGMDTSIAFGSADLMWMNGGPSGCGGGTSETQATDDDKKKFKRAVEIVNELLAKAS</sequence>
<dbReference type="OrthoDB" id="5366606at2759"/>
<organism evidence="1 2">
    <name type="scientific">Obba rivulosa</name>
    <dbReference type="NCBI Taxonomy" id="1052685"/>
    <lineage>
        <taxon>Eukaryota</taxon>
        <taxon>Fungi</taxon>
        <taxon>Dikarya</taxon>
        <taxon>Basidiomycota</taxon>
        <taxon>Agaricomycotina</taxon>
        <taxon>Agaricomycetes</taxon>
        <taxon>Polyporales</taxon>
        <taxon>Gelatoporiaceae</taxon>
        <taxon>Obba</taxon>
    </lineage>
</organism>
<keyword evidence="2" id="KW-1185">Reference proteome</keyword>
<accession>A0A8E2AY50</accession>
<dbReference type="AlphaFoldDB" id="A0A8E2AY50"/>
<evidence type="ECO:0000313" key="2">
    <source>
        <dbReference type="Proteomes" id="UP000250043"/>
    </source>
</evidence>
<dbReference type="Proteomes" id="UP000250043">
    <property type="component" value="Unassembled WGS sequence"/>
</dbReference>
<name>A0A8E2AY50_9APHY</name>
<evidence type="ECO:0000313" key="1">
    <source>
        <dbReference type="EMBL" id="OCH87585.1"/>
    </source>
</evidence>
<proteinExistence type="predicted"/>
<dbReference type="EMBL" id="KV722480">
    <property type="protein sequence ID" value="OCH87585.1"/>
    <property type="molecule type" value="Genomic_DNA"/>
</dbReference>
<gene>
    <name evidence="1" type="ORF">OBBRIDRAFT_796071</name>
</gene>
<reference evidence="1 2" key="1">
    <citation type="submission" date="2016-07" db="EMBL/GenBank/DDBJ databases">
        <title>Draft genome of the white-rot fungus Obba rivulosa 3A-2.</title>
        <authorList>
            <consortium name="DOE Joint Genome Institute"/>
            <person name="Miettinen O."/>
            <person name="Riley R."/>
            <person name="Acob R."/>
            <person name="Barry K."/>
            <person name="Cullen D."/>
            <person name="De Vries R."/>
            <person name="Hainaut M."/>
            <person name="Hatakka A."/>
            <person name="Henrissat B."/>
            <person name="Hilden K."/>
            <person name="Kuo R."/>
            <person name="Labutti K."/>
            <person name="Lipzen A."/>
            <person name="Makela M.R."/>
            <person name="Sandor L."/>
            <person name="Spatafora J.W."/>
            <person name="Grigoriev I.V."/>
            <person name="Hibbett D.S."/>
        </authorList>
    </citation>
    <scope>NUCLEOTIDE SEQUENCE [LARGE SCALE GENOMIC DNA]</scope>
    <source>
        <strain evidence="1 2">3A-2</strain>
    </source>
</reference>
<protein>
    <submittedName>
        <fullName evidence="1">Uncharacterized protein</fullName>
    </submittedName>
</protein>